<feature type="transmembrane region" description="Helical" evidence="2">
    <location>
        <begin position="235"/>
        <end position="255"/>
    </location>
</feature>
<reference evidence="3" key="1">
    <citation type="submission" date="2021-01" db="EMBL/GenBank/DDBJ databases">
        <authorList>
            <person name="Corre E."/>
            <person name="Pelletier E."/>
            <person name="Niang G."/>
            <person name="Scheremetjew M."/>
            <person name="Finn R."/>
            <person name="Kale V."/>
            <person name="Holt S."/>
            <person name="Cochrane G."/>
            <person name="Meng A."/>
            <person name="Brown T."/>
            <person name="Cohen L."/>
        </authorList>
    </citation>
    <scope>NUCLEOTIDE SEQUENCE</scope>
    <source>
        <strain evidence="3">CCMP3107</strain>
    </source>
</reference>
<organism evidence="3">
    <name type="scientific">Heterosigma akashiwo</name>
    <name type="common">Chromophytic alga</name>
    <name type="synonym">Heterosigma carterae</name>
    <dbReference type="NCBI Taxonomy" id="2829"/>
    <lineage>
        <taxon>Eukaryota</taxon>
        <taxon>Sar</taxon>
        <taxon>Stramenopiles</taxon>
        <taxon>Ochrophyta</taxon>
        <taxon>Raphidophyceae</taxon>
        <taxon>Chattonellales</taxon>
        <taxon>Chattonellaceae</taxon>
        <taxon>Heterosigma</taxon>
    </lineage>
</organism>
<dbReference type="EMBL" id="HBIU01019764">
    <property type="protein sequence ID" value="CAE0630490.1"/>
    <property type="molecule type" value="Transcribed_RNA"/>
</dbReference>
<name>A0A6V1PW66_HETAK</name>
<evidence type="ECO:0000256" key="2">
    <source>
        <dbReference type="SAM" id="Phobius"/>
    </source>
</evidence>
<feature type="transmembrane region" description="Helical" evidence="2">
    <location>
        <begin position="81"/>
        <end position="103"/>
    </location>
</feature>
<dbReference type="AlphaFoldDB" id="A0A6V1PW66"/>
<evidence type="ECO:0000313" key="3">
    <source>
        <dbReference type="EMBL" id="CAE0630490.1"/>
    </source>
</evidence>
<accession>A0A6V1PW66</accession>
<sequence>MAGAKLVGQLILGSVLILFQCHFWKHMVVFWQKTKDEDIFVRSRIPSLMFIIAATINLNITSRMIQLITFGEWSHCLGLMYLSHLNFCGLILPYLIRGLHCLYMRDDKMRRRFWWLYSERCRLAFIGLVWVFWTGMAMTNILHVGTGYKWTETLANSDNKCVPDNMHYLSVSATTFLSIVFCLVLARKLKKAPKDAVFVRRELKLLLAGIASLYVLAILWLPLQNSLGLQTVPMTAILMIVANEIFFVSSFVSPFKLDPQNSALISCTGVSTGLSTQNDPAANLFVNEAQKARVEAAAGAVEEGGEATAAAALGDPSTYARVADFCGRHFVPELPLFLRRALRFLDEEGDDAAALEAEFHAIVDDHFAARAPYAVALPAGQGSLAEELVALRRGSYVGDPDRRGALRRAAAAAEAQLRGIYNARKQPFPKYEKARTTSSGGSFGAPARGADLC</sequence>
<keyword evidence="2" id="KW-1133">Transmembrane helix</keyword>
<feature type="region of interest" description="Disordered" evidence="1">
    <location>
        <begin position="431"/>
        <end position="453"/>
    </location>
</feature>
<gene>
    <name evidence="3" type="ORF">HAKA00212_LOCUS9186</name>
</gene>
<keyword evidence="2" id="KW-0472">Membrane</keyword>
<feature type="transmembrane region" description="Helical" evidence="2">
    <location>
        <begin position="205"/>
        <end position="223"/>
    </location>
</feature>
<feature type="transmembrane region" description="Helical" evidence="2">
    <location>
        <begin position="6"/>
        <end position="24"/>
    </location>
</feature>
<evidence type="ECO:0008006" key="4">
    <source>
        <dbReference type="Google" id="ProtNLM"/>
    </source>
</evidence>
<feature type="transmembrane region" description="Helical" evidence="2">
    <location>
        <begin position="45"/>
        <end position="69"/>
    </location>
</feature>
<proteinExistence type="predicted"/>
<evidence type="ECO:0000256" key="1">
    <source>
        <dbReference type="SAM" id="MobiDB-lite"/>
    </source>
</evidence>
<feature type="transmembrane region" description="Helical" evidence="2">
    <location>
        <begin position="166"/>
        <end position="185"/>
    </location>
</feature>
<protein>
    <recommendedName>
        <fullName evidence="4">RGS domain-containing protein</fullName>
    </recommendedName>
</protein>
<keyword evidence="2" id="KW-0812">Transmembrane</keyword>
<feature type="transmembrane region" description="Helical" evidence="2">
    <location>
        <begin position="123"/>
        <end position="146"/>
    </location>
</feature>